<dbReference type="SUPFAM" id="SSF69118">
    <property type="entry name" value="AhpD-like"/>
    <property type="match status" value="1"/>
</dbReference>
<evidence type="ECO:0000313" key="2">
    <source>
        <dbReference type="Proteomes" id="UP000739565"/>
    </source>
</evidence>
<dbReference type="InterPro" id="IPR029032">
    <property type="entry name" value="AhpD-like"/>
</dbReference>
<keyword evidence="2" id="KW-1185">Reference proteome</keyword>
<dbReference type="PANTHER" id="PTHR34846:SF11">
    <property type="entry name" value="4-CARBOXYMUCONOLACTONE DECARBOXYLASE FAMILY PROTEIN (AFU_ORTHOLOGUE AFUA_6G11590)"/>
    <property type="match status" value="1"/>
</dbReference>
<dbReference type="PANTHER" id="PTHR34846">
    <property type="entry name" value="4-CARBOXYMUCONOLACTONE DECARBOXYLASE FAMILY PROTEIN (AFU_ORTHOLOGUE AFUA_6G11590)"/>
    <property type="match status" value="1"/>
</dbReference>
<dbReference type="EMBL" id="JAHXRI010000006">
    <property type="protein sequence ID" value="MBZ1350178.1"/>
    <property type="molecule type" value="Genomic_DNA"/>
</dbReference>
<name>A0A953T1D6_9BURK</name>
<dbReference type="RefSeq" id="WP_259660570.1">
    <property type="nucleotide sequence ID" value="NZ_JAHXRI010000006.1"/>
</dbReference>
<dbReference type="Gene3D" id="1.20.1290.10">
    <property type="entry name" value="AhpD-like"/>
    <property type="match status" value="1"/>
</dbReference>
<sequence>MSTPSNTTALRFPVLSAEQMTARQKEVADAIAGGPRGGIRGPFLALIHNPELANCVQQLGEHLRYGAAILPAHIELIVLTVARHWNCQYEWFAHERIARNTTDLADDIIKALARGETPASLSAEQRTLHILAKECLTQGHPSDAIYDQAVAAFGRPGVLDALALTGYYSMIAMVLNTAQIPLPDGTEPPLKPLK</sequence>
<reference evidence="1" key="1">
    <citation type="submission" date="2021-07" db="EMBL/GenBank/DDBJ databases">
        <title>New genus and species of the family Alcaligenaceae.</title>
        <authorList>
            <person name="Hahn M.W."/>
        </authorList>
    </citation>
    <scope>NUCLEOTIDE SEQUENCE</scope>
    <source>
        <strain evidence="1">LF4-65</strain>
    </source>
</reference>
<gene>
    <name evidence="1" type="ORF">KZZ10_05925</name>
</gene>
<evidence type="ECO:0000313" key="1">
    <source>
        <dbReference type="EMBL" id="MBZ1350178.1"/>
    </source>
</evidence>
<protein>
    <submittedName>
        <fullName evidence="1">Carboxymuconolactone decarboxylase family protein</fullName>
    </submittedName>
</protein>
<accession>A0A953T1D6</accession>
<dbReference type="Proteomes" id="UP000739565">
    <property type="component" value="Unassembled WGS sequence"/>
</dbReference>
<dbReference type="AlphaFoldDB" id="A0A953T1D6"/>
<proteinExistence type="predicted"/>
<organism evidence="1 2">
    <name type="scientific">Zwartia hollandica</name>
    <dbReference type="NCBI Taxonomy" id="324606"/>
    <lineage>
        <taxon>Bacteria</taxon>
        <taxon>Pseudomonadati</taxon>
        <taxon>Pseudomonadota</taxon>
        <taxon>Betaproteobacteria</taxon>
        <taxon>Burkholderiales</taxon>
        <taxon>Alcaligenaceae</taxon>
        <taxon>Zwartia</taxon>
    </lineage>
</organism>
<comment type="caution">
    <text evidence="1">The sequence shown here is derived from an EMBL/GenBank/DDBJ whole genome shotgun (WGS) entry which is preliminary data.</text>
</comment>